<dbReference type="EMBL" id="FCOK02000007">
    <property type="protein sequence ID" value="SAL22156.1"/>
    <property type="molecule type" value="Genomic_DNA"/>
</dbReference>
<gene>
    <name evidence="2" type="ORF">ABH943_000961</name>
    <name evidence="3" type="ORF">AWB69_01488</name>
</gene>
<dbReference type="Proteomes" id="UP000054683">
    <property type="component" value="Unassembled WGS sequence"/>
</dbReference>
<feature type="region of interest" description="Disordered" evidence="1">
    <location>
        <begin position="1"/>
        <end position="36"/>
    </location>
</feature>
<proteinExistence type="predicted"/>
<reference evidence="2 5" key="3">
    <citation type="submission" date="2024-11" db="EMBL/GenBank/DDBJ databases">
        <title>Using genomics to understand microbial adaptation to soil warming.</title>
        <authorList>
            <person name="Deangelis K.M. PhD."/>
        </authorList>
    </citation>
    <scope>NUCLEOTIDE SEQUENCE [LARGE SCALE GENOMIC DNA]</scope>
    <source>
        <strain evidence="2 5">GAS97</strain>
    </source>
</reference>
<dbReference type="AlphaFoldDB" id="A0A158FQQ0"/>
<evidence type="ECO:0000313" key="5">
    <source>
        <dbReference type="Proteomes" id="UP001620514"/>
    </source>
</evidence>
<evidence type="ECO:0000313" key="3">
    <source>
        <dbReference type="EMBL" id="SAL22156.1"/>
    </source>
</evidence>
<sequence length="36" mass="4130">MSKSQDAKKTEKKVAVKSPKEKKEAKKLKKEASKRQ</sequence>
<evidence type="ECO:0000313" key="2">
    <source>
        <dbReference type="EMBL" id="MFK4440955.1"/>
    </source>
</evidence>
<organism evidence="3 4">
    <name type="scientific">Caballeronia udeis</name>
    <dbReference type="NCBI Taxonomy" id="1232866"/>
    <lineage>
        <taxon>Bacteria</taxon>
        <taxon>Pseudomonadati</taxon>
        <taxon>Pseudomonadota</taxon>
        <taxon>Betaproteobacteria</taxon>
        <taxon>Burkholderiales</taxon>
        <taxon>Burkholderiaceae</taxon>
        <taxon>Caballeronia</taxon>
    </lineage>
</organism>
<dbReference type="EMBL" id="JBIYDN010000002">
    <property type="protein sequence ID" value="MFK4440955.1"/>
    <property type="molecule type" value="Genomic_DNA"/>
</dbReference>
<reference evidence="2 5" key="2">
    <citation type="submission" date="2024-10" db="EMBL/GenBank/DDBJ databases">
        <authorList>
            <person name="Deangelis K."/>
            <person name="Huntemann M."/>
            <person name="Clum A."/>
            <person name="Wang J."/>
            <person name="Palaniappan K."/>
            <person name="Ritter S."/>
            <person name="Chen I.-M."/>
            <person name="Stamatis D."/>
            <person name="Reddy T."/>
            <person name="O'Malley R."/>
            <person name="Daum C."/>
            <person name="Ng V."/>
            <person name="Ivanova N."/>
            <person name="Kyrpides N."/>
            <person name="Woyke T."/>
        </authorList>
    </citation>
    <scope>NUCLEOTIDE SEQUENCE [LARGE SCALE GENOMIC DNA]</scope>
    <source>
        <strain evidence="2 5">GAS97</strain>
    </source>
</reference>
<evidence type="ECO:0000313" key="4">
    <source>
        <dbReference type="Proteomes" id="UP000054683"/>
    </source>
</evidence>
<evidence type="ECO:0000256" key="1">
    <source>
        <dbReference type="SAM" id="MobiDB-lite"/>
    </source>
</evidence>
<name>A0A158FQQ0_9BURK</name>
<reference evidence="3 4" key="1">
    <citation type="submission" date="2016-01" db="EMBL/GenBank/DDBJ databases">
        <authorList>
            <person name="Oliw E.H."/>
        </authorList>
    </citation>
    <scope>NUCLEOTIDE SEQUENCE [LARGE SCALE GENOMIC DNA]</scope>
    <source>
        <strain evidence="3">LMG 27134</strain>
    </source>
</reference>
<accession>A0A158FQQ0</accession>
<dbReference type="Proteomes" id="UP001620514">
    <property type="component" value="Unassembled WGS sequence"/>
</dbReference>
<keyword evidence="5" id="KW-1185">Reference proteome</keyword>
<protein>
    <submittedName>
        <fullName evidence="3">Uncharacterized protein</fullName>
    </submittedName>
</protein>